<evidence type="ECO:0000256" key="4">
    <source>
        <dbReference type="ARBA" id="ARBA00035204"/>
    </source>
</evidence>
<sequence>MKKNELAEVKKLEIKALLERVKKVRLEVAELVMDKNMNKLTSLKDLRNKKKDISQILTVLKQKQLIVELEKSHV</sequence>
<dbReference type="SUPFAM" id="SSF46561">
    <property type="entry name" value="Ribosomal protein L29 (L29p)"/>
    <property type="match status" value="1"/>
</dbReference>
<dbReference type="Gene3D" id="1.10.287.310">
    <property type="match status" value="1"/>
</dbReference>
<dbReference type="InterPro" id="IPR036049">
    <property type="entry name" value="Ribosomal_uL29_sf"/>
</dbReference>
<name>A0A1F5MK08_9BACT</name>
<dbReference type="EMBL" id="MFDO01000015">
    <property type="protein sequence ID" value="OGE65630.1"/>
    <property type="molecule type" value="Genomic_DNA"/>
</dbReference>
<dbReference type="HAMAP" id="MF_00374">
    <property type="entry name" value="Ribosomal_uL29"/>
    <property type="match status" value="1"/>
</dbReference>
<proteinExistence type="inferred from homology"/>
<comment type="caution">
    <text evidence="7">The sequence shown here is derived from an EMBL/GenBank/DDBJ whole genome shotgun (WGS) entry which is preliminary data.</text>
</comment>
<accession>A0A1F5MK08</accession>
<keyword evidence="3 5" id="KW-0687">Ribonucleoprotein</keyword>
<evidence type="ECO:0000256" key="6">
    <source>
        <dbReference type="SAM" id="Coils"/>
    </source>
</evidence>
<evidence type="ECO:0000313" key="8">
    <source>
        <dbReference type="Proteomes" id="UP000178017"/>
    </source>
</evidence>
<organism evidence="7 8">
    <name type="scientific">Candidatus Daviesbacteria bacterium RIFCSPLOWO2_01_FULL_40_24</name>
    <dbReference type="NCBI Taxonomy" id="1797787"/>
    <lineage>
        <taxon>Bacteria</taxon>
        <taxon>Candidatus Daviesiibacteriota</taxon>
    </lineage>
</organism>
<protein>
    <recommendedName>
        <fullName evidence="4 5">Large ribosomal subunit protein uL29</fullName>
    </recommendedName>
</protein>
<dbReference type="InterPro" id="IPR001854">
    <property type="entry name" value="Ribosomal_uL29"/>
</dbReference>
<dbReference type="GO" id="GO:1990904">
    <property type="term" value="C:ribonucleoprotein complex"/>
    <property type="evidence" value="ECO:0007669"/>
    <property type="project" value="UniProtKB-KW"/>
</dbReference>
<gene>
    <name evidence="5" type="primary">rpmC</name>
    <name evidence="7" type="ORF">A3B49_02995</name>
</gene>
<dbReference type="Pfam" id="PF00831">
    <property type="entry name" value="Ribosomal_L29"/>
    <property type="match status" value="1"/>
</dbReference>
<dbReference type="GO" id="GO:0006412">
    <property type="term" value="P:translation"/>
    <property type="evidence" value="ECO:0007669"/>
    <property type="project" value="UniProtKB-UniRule"/>
</dbReference>
<evidence type="ECO:0000313" key="7">
    <source>
        <dbReference type="EMBL" id="OGE65630.1"/>
    </source>
</evidence>
<keyword evidence="2 5" id="KW-0689">Ribosomal protein</keyword>
<feature type="coiled-coil region" evidence="6">
    <location>
        <begin position="7"/>
        <end position="63"/>
    </location>
</feature>
<evidence type="ECO:0000256" key="1">
    <source>
        <dbReference type="ARBA" id="ARBA00009254"/>
    </source>
</evidence>
<dbReference type="Proteomes" id="UP000178017">
    <property type="component" value="Unassembled WGS sequence"/>
</dbReference>
<evidence type="ECO:0000256" key="5">
    <source>
        <dbReference type="HAMAP-Rule" id="MF_00374"/>
    </source>
</evidence>
<keyword evidence="6" id="KW-0175">Coiled coil</keyword>
<evidence type="ECO:0000256" key="2">
    <source>
        <dbReference type="ARBA" id="ARBA00022980"/>
    </source>
</evidence>
<dbReference type="GO" id="GO:0005840">
    <property type="term" value="C:ribosome"/>
    <property type="evidence" value="ECO:0007669"/>
    <property type="project" value="UniProtKB-KW"/>
</dbReference>
<reference evidence="7 8" key="1">
    <citation type="journal article" date="2016" name="Nat. Commun.">
        <title>Thousands of microbial genomes shed light on interconnected biogeochemical processes in an aquifer system.</title>
        <authorList>
            <person name="Anantharaman K."/>
            <person name="Brown C.T."/>
            <person name="Hug L.A."/>
            <person name="Sharon I."/>
            <person name="Castelle C.J."/>
            <person name="Probst A.J."/>
            <person name="Thomas B.C."/>
            <person name="Singh A."/>
            <person name="Wilkins M.J."/>
            <person name="Karaoz U."/>
            <person name="Brodie E.L."/>
            <person name="Williams K.H."/>
            <person name="Hubbard S.S."/>
            <person name="Banfield J.F."/>
        </authorList>
    </citation>
    <scope>NUCLEOTIDE SEQUENCE [LARGE SCALE GENOMIC DNA]</scope>
</reference>
<dbReference type="AlphaFoldDB" id="A0A1F5MK08"/>
<comment type="similarity">
    <text evidence="1 5">Belongs to the universal ribosomal protein uL29 family.</text>
</comment>
<dbReference type="GO" id="GO:0003735">
    <property type="term" value="F:structural constituent of ribosome"/>
    <property type="evidence" value="ECO:0007669"/>
    <property type="project" value="InterPro"/>
</dbReference>
<evidence type="ECO:0000256" key="3">
    <source>
        <dbReference type="ARBA" id="ARBA00023274"/>
    </source>
</evidence>